<keyword evidence="1" id="KW-0749">Sporulation</keyword>
<comment type="similarity">
    <text evidence="3">Belongs to the CotF family.</text>
</comment>
<evidence type="ECO:0000256" key="2">
    <source>
        <dbReference type="ARBA" id="ARBA00024325"/>
    </source>
</evidence>
<evidence type="ECO:0000256" key="3">
    <source>
        <dbReference type="ARBA" id="ARBA00024344"/>
    </source>
</evidence>
<dbReference type="AlphaFoldDB" id="A0A841PYF9"/>
<dbReference type="EMBL" id="JACHGH010000003">
    <property type="protein sequence ID" value="MBB6452696.1"/>
    <property type="molecule type" value="Genomic_DNA"/>
</dbReference>
<evidence type="ECO:0008006" key="6">
    <source>
        <dbReference type="Google" id="ProtNLM"/>
    </source>
</evidence>
<protein>
    <recommendedName>
        <fullName evidence="6">Spore coat protein</fullName>
    </recommendedName>
</protein>
<dbReference type="InterPro" id="IPR012851">
    <property type="entry name" value="Spore_coat_CotF-like"/>
</dbReference>
<dbReference type="Pfam" id="PF07875">
    <property type="entry name" value="Coat_F"/>
    <property type="match status" value="1"/>
</dbReference>
<dbReference type="Proteomes" id="UP000581688">
    <property type="component" value="Unassembled WGS sequence"/>
</dbReference>
<gene>
    <name evidence="4" type="ORF">HNQ94_001142</name>
</gene>
<dbReference type="GO" id="GO:0030435">
    <property type="term" value="P:sporulation resulting in formation of a cellular spore"/>
    <property type="evidence" value="ECO:0007669"/>
    <property type="project" value="UniProtKB-KW"/>
</dbReference>
<sequence length="99" mass="11126">MNPLIEKLIGVADLSDQVIATDILMAAKAEIRNYAVAITESASPEVRQSLTQQIEEVIHFHEQISNYMIEKGFYHPHDVPKQLDQDMHIAQTALNLGNN</sequence>
<comment type="caution">
    <text evidence="4">The sequence shown here is derived from an EMBL/GenBank/DDBJ whole genome shotgun (WGS) entry which is preliminary data.</text>
</comment>
<evidence type="ECO:0000256" key="1">
    <source>
        <dbReference type="ARBA" id="ARBA00022969"/>
    </source>
</evidence>
<reference evidence="4 5" key="1">
    <citation type="submission" date="2020-08" db="EMBL/GenBank/DDBJ databases">
        <title>Genomic Encyclopedia of Type Strains, Phase IV (KMG-IV): sequencing the most valuable type-strain genomes for metagenomic binning, comparative biology and taxonomic classification.</title>
        <authorList>
            <person name="Goeker M."/>
        </authorList>
    </citation>
    <scope>NUCLEOTIDE SEQUENCE [LARGE SCALE GENOMIC DNA]</scope>
    <source>
        <strain evidence="4 5">DSM 19612</strain>
    </source>
</reference>
<evidence type="ECO:0000313" key="4">
    <source>
        <dbReference type="EMBL" id="MBB6452696.1"/>
    </source>
</evidence>
<comment type="subcellular location">
    <subcellularLocation>
        <location evidence="2">Spore coat</location>
    </subcellularLocation>
</comment>
<accession>A0A841PYF9</accession>
<dbReference type="PANTHER" id="PTHR39183:SF1">
    <property type="entry name" value="SPORE COAT PROTEIN F-LIKE PROTEIN YHCQ"/>
    <property type="match status" value="1"/>
</dbReference>
<dbReference type="Gene3D" id="1.20.1260.10">
    <property type="match status" value="1"/>
</dbReference>
<keyword evidence="5" id="KW-1185">Reference proteome</keyword>
<dbReference type="RefSeq" id="WP_174495262.1">
    <property type="nucleotide sequence ID" value="NZ_CADDWK010000003.1"/>
</dbReference>
<dbReference type="PANTHER" id="PTHR39183">
    <property type="entry name" value="SPORE COAT PROTEIN F-LIKE PROTEIN YHCQ"/>
    <property type="match status" value="1"/>
</dbReference>
<organism evidence="4 5">
    <name type="scientific">Salirhabdus euzebyi</name>
    <dbReference type="NCBI Taxonomy" id="394506"/>
    <lineage>
        <taxon>Bacteria</taxon>
        <taxon>Bacillati</taxon>
        <taxon>Bacillota</taxon>
        <taxon>Bacilli</taxon>
        <taxon>Bacillales</taxon>
        <taxon>Bacillaceae</taxon>
        <taxon>Salirhabdus</taxon>
    </lineage>
</organism>
<dbReference type="InterPro" id="IPR012347">
    <property type="entry name" value="Ferritin-like"/>
</dbReference>
<name>A0A841PYF9_9BACI</name>
<proteinExistence type="inferred from homology"/>
<evidence type="ECO:0000313" key="5">
    <source>
        <dbReference type="Proteomes" id="UP000581688"/>
    </source>
</evidence>